<dbReference type="AlphaFoldDB" id="A0A9P6LDD7"/>
<dbReference type="PANTHER" id="PTHR43569">
    <property type="entry name" value="AMIDOHYDROLASE"/>
    <property type="match status" value="1"/>
</dbReference>
<dbReference type="EMBL" id="WIUZ02000001">
    <property type="protein sequence ID" value="KAF9793051.1"/>
    <property type="molecule type" value="Genomic_DNA"/>
</dbReference>
<evidence type="ECO:0000313" key="2">
    <source>
        <dbReference type="EMBL" id="KAF9793051.1"/>
    </source>
</evidence>
<dbReference type="Proteomes" id="UP000736335">
    <property type="component" value="Unassembled WGS sequence"/>
</dbReference>
<accession>A0A9P6LDD7</accession>
<gene>
    <name evidence="2" type="ORF">BJ322DRAFT_1215914</name>
</gene>
<comment type="caution">
    <text evidence="2">The sequence shown here is derived from an EMBL/GenBank/DDBJ whole genome shotgun (WGS) entry which is preliminary data.</text>
</comment>
<feature type="region of interest" description="Disordered" evidence="1">
    <location>
        <begin position="1"/>
        <end position="42"/>
    </location>
</feature>
<dbReference type="OrthoDB" id="2135488at2759"/>
<dbReference type="SUPFAM" id="SSF51556">
    <property type="entry name" value="Metallo-dependent hydrolases"/>
    <property type="match status" value="1"/>
</dbReference>
<name>A0A9P6LDD7_9AGAM</name>
<dbReference type="InterPro" id="IPR032466">
    <property type="entry name" value="Metal_Hydrolase"/>
</dbReference>
<dbReference type="Gene3D" id="3.20.20.140">
    <property type="entry name" value="Metal-dependent hydrolases"/>
    <property type="match status" value="1"/>
</dbReference>
<dbReference type="PANTHER" id="PTHR43569:SF2">
    <property type="entry name" value="AMIDOHYDROLASE-RELATED DOMAIN-CONTAINING PROTEIN"/>
    <property type="match status" value="1"/>
</dbReference>
<proteinExistence type="predicted"/>
<sequence>MSAPPPTPLSASTRRHKAPPALPLSAFTPPSTGTADRFPFPPSPTSVTAQSIVDANVVVSSSDLSQWKSEATSELKEKISGVVLILKVDNVQQLVELLESKISQVPILSVSVPFRIDNGSPVGIPSSSKVPISLSITYSRQSPEAVEALAWALSNGHVVDVDVQFTADDKSYDSLEESLTTASKDANPESTIVISNLLPPVDDLSLPLVKLLTHPTYRAYQAHTASLSLIPNTYIKLLPPNWREPTPPTPAPVGGIRPEDSSEKKEWKRRIKMYVGPALEAFGDQRIIFGTSPSPESSAKSAVGDWFELVKESLAELGIEQEGVDAIFGGNAQKVYGKKQ</sequence>
<evidence type="ECO:0000256" key="1">
    <source>
        <dbReference type="SAM" id="MobiDB-lite"/>
    </source>
</evidence>
<evidence type="ECO:0008006" key="4">
    <source>
        <dbReference type="Google" id="ProtNLM"/>
    </source>
</evidence>
<keyword evidence="3" id="KW-1185">Reference proteome</keyword>
<organism evidence="2 3">
    <name type="scientific">Thelephora terrestris</name>
    <dbReference type="NCBI Taxonomy" id="56493"/>
    <lineage>
        <taxon>Eukaryota</taxon>
        <taxon>Fungi</taxon>
        <taxon>Dikarya</taxon>
        <taxon>Basidiomycota</taxon>
        <taxon>Agaricomycotina</taxon>
        <taxon>Agaricomycetes</taxon>
        <taxon>Thelephorales</taxon>
        <taxon>Thelephoraceae</taxon>
        <taxon>Thelephora</taxon>
    </lineage>
</organism>
<reference evidence="2" key="1">
    <citation type="journal article" date="2020" name="Nat. Commun.">
        <title>Large-scale genome sequencing of mycorrhizal fungi provides insights into the early evolution of symbiotic traits.</title>
        <authorList>
            <person name="Miyauchi S."/>
            <person name="Kiss E."/>
            <person name="Kuo A."/>
            <person name="Drula E."/>
            <person name="Kohler A."/>
            <person name="Sanchez-Garcia M."/>
            <person name="Morin E."/>
            <person name="Andreopoulos B."/>
            <person name="Barry K.W."/>
            <person name="Bonito G."/>
            <person name="Buee M."/>
            <person name="Carver A."/>
            <person name="Chen C."/>
            <person name="Cichocki N."/>
            <person name="Clum A."/>
            <person name="Culley D."/>
            <person name="Crous P.W."/>
            <person name="Fauchery L."/>
            <person name="Girlanda M."/>
            <person name="Hayes R.D."/>
            <person name="Keri Z."/>
            <person name="LaButti K."/>
            <person name="Lipzen A."/>
            <person name="Lombard V."/>
            <person name="Magnuson J."/>
            <person name="Maillard F."/>
            <person name="Murat C."/>
            <person name="Nolan M."/>
            <person name="Ohm R.A."/>
            <person name="Pangilinan J."/>
            <person name="Pereira M.F."/>
            <person name="Perotto S."/>
            <person name="Peter M."/>
            <person name="Pfister S."/>
            <person name="Riley R."/>
            <person name="Sitrit Y."/>
            <person name="Stielow J.B."/>
            <person name="Szollosi G."/>
            <person name="Zifcakova L."/>
            <person name="Stursova M."/>
            <person name="Spatafora J.W."/>
            <person name="Tedersoo L."/>
            <person name="Vaario L.M."/>
            <person name="Yamada A."/>
            <person name="Yan M."/>
            <person name="Wang P."/>
            <person name="Xu J."/>
            <person name="Bruns T."/>
            <person name="Baldrian P."/>
            <person name="Vilgalys R."/>
            <person name="Dunand C."/>
            <person name="Henrissat B."/>
            <person name="Grigoriev I.V."/>
            <person name="Hibbett D."/>
            <person name="Nagy L.G."/>
            <person name="Martin F.M."/>
        </authorList>
    </citation>
    <scope>NUCLEOTIDE SEQUENCE</scope>
    <source>
        <strain evidence="2">UH-Tt-Lm1</strain>
    </source>
</reference>
<reference evidence="2" key="2">
    <citation type="submission" date="2020-11" db="EMBL/GenBank/DDBJ databases">
        <authorList>
            <consortium name="DOE Joint Genome Institute"/>
            <person name="Kuo A."/>
            <person name="Miyauchi S."/>
            <person name="Kiss E."/>
            <person name="Drula E."/>
            <person name="Kohler A."/>
            <person name="Sanchez-Garcia M."/>
            <person name="Andreopoulos B."/>
            <person name="Barry K.W."/>
            <person name="Bonito G."/>
            <person name="Buee M."/>
            <person name="Carver A."/>
            <person name="Chen C."/>
            <person name="Cichocki N."/>
            <person name="Clum A."/>
            <person name="Culley D."/>
            <person name="Crous P.W."/>
            <person name="Fauchery L."/>
            <person name="Girlanda M."/>
            <person name="Hayes R."/>
            <person name="Keri Z."/>
            <person name="Labutti K."/>
            <person name="Lipzen A."/>
            <person name="Lombard V."/>
            <person name="Magnuson J."/>
            <person name="Maillard F."/>
            <person name="Morin E."/>
            <person name="Murat C."/>
            <person name="Nolan M."/>
            <person name="Ohm R."/>
            <person name="Pangilinan J."/>
            <person name="Pereira M."/>
            <person name="Perotto S."/>
            <person name="Peter M."/>
            <person name="Riley R."/>
            <person name="Sitrit Y."/>
            <person name="Stielow B."/>
            <person name="Szollosi G."/>
            <person name="Zifcakova L."/>
            <person name="Stursova M."/>
            <person name="Spatafora J.W."/>
            <person name="Tedersoo L."/>
            <person name="Vaario L.-M."/>
            <person name="Yamada A."/>
            <person name="Yan M."/>
            <person name="Wang P."/>
            <person name="Xu J."/>
            <person name="Bruns T."/>
            <person name="Baldrian P."/>
            <person name="Vilgalys R."/>
            <person name="Henrissat B."/>
            <person name="Grigoriev I.V."/>
            <person name="Hibbett D."/>
            <person name="Nagy L.G."/>
            <person name="Martin F.M."/>
        </authorList>
    </citation>
    <scope>NUCLEOTIDE SEQUENCE</scope>
    <source>
        <strain evidence="2">UH-Tt-Lm1</strain>
    </source>
</reference>
<evidence type="ECO:0000313" key="3">
    <source>
        <dbReference type="Proteomes" id="UP000736335"/>
    </source>
</evidence>
<dbReference type="InterPro" id="IPR052350">
    <property type="entry name" value="Metallo-dep_Lactonases"/>
</dbReference>
<protein>
    <recommendedName>
        <fullName evidence="4">Amidohydrolase-related domain-containing protein</fullName>
    </recommendedName>
</protein>